<evidence type="ECO:0000313" key="13">
    <source>
        <dbReference type="Proteomes" id="UP000473648"/>
    </source>
</evidence>
<gene>
    <name evidence="12" type="primary">pgeF</name>
    <name evidence="12" type="ORF">FRC53_01490</name>
</gene>
<dbReference type="CDD" id="cd16833">
    <property type="entry name" value="YfiH"/>
    <property type="match status" value="1"/>
</dbReference>
<evidence type="ECO:0000256" key="3">
    <source>
        <dbReference type="ARBA" id="ARBA00007353"/>
    </source>
</evidence>
<keyword evidence="13" id="KW-1185">Reference proteome</keyword>
<dbReference type="EMBL" id="VOGB01000003">
    <property type="protein sequence ID" value="MQM72108.1"/>
    <property type="molecule type" value="Genomic_DNA"/>
</dbReference>
<evidence type="ECO:0000256" key="2">
    <source>
        <dbReference type="ARBA" id="ARBA00003215"/>
    </source>
</evidence>
<comment type="caution">
    <text evidence="12">The sequence shown here is derived from an EMBL/GenBank/DDBJ whole genome shotgun (WGS) entry which is preliminary data.</text>
</comment>
<evidence type="ECO:0000313" key="12">
    <source>
        <dbReference type="EMBL" id="MQM72108.1"/>
    </source>
</evidence>
<keyword evidence="4" id="KW-0808">Transferase</keyword>
<dbReference type="Gene3D" id="3.60.140.10">
    <property type="entry name" value="CNF1/YfiH-like putative cysteine hydrolases"/>
    <property type="match status" value="1"/>
</dbReference>
<evidence type="ECO:0000256" key="8">
    <source>
        <dbReference type="ARBA" id="ARBA00047989"/>
    </source>
</evidence>
<dbReference type="InterPro" id="IPR011324">
    <property type="entry name" value="Cytotoxic_necrot_fac-like_cat"/>
</dbReference>
<dbReference type="Pfam" id="PF02578">
    <property type="entry name" value="Cu-oxidase_4"/>
    <property type="match status" value="1"/>
</dbReference>
<dbReference type="GO" id="GO:0005507">
    <property type="term" value="F:copper ion binding"/>
    <property type="evidence" value="ECO:0007669"/>
    <property type="project" value="TreeGrafter"/>
</dbReference>
<dbReference type="InterPro" id="IPR038371">
    <property type="entry name" value="Cu_polyphenol_OxRdtase_sf"/>
</dbReference>
<dbReference type="GO" id="GO:0017061">
    <property type="term" value="F:S-methyl-5-thioadenosine phosphorylase activity"/>
    <property type="evidence" value="ECO:0007669"/>
    <property type="project" value="UniProtKB-EC"/>
</dbReference>
<comment type="catalytic activity">
    <reaction evidence="9">
        <text>adenosine + phosphate = alpha-D-ribose 1-phosphate + adenine</text>
        <dbReference type="Rhea" id="RHEA:27642"/>
        <dbReference type="ChEBI" id="CHEBI:16335"/>
        <dbReference type="ChEBI" id="CHEBI:16708"/>
        <dbReference type="ChEBI" id="CHEBI:43474"/>
        <dbReference type="ChEBI" id="CHEBI:57720"/>
        <dbReference type="EC" id="2.4.2.1"/>
    </reaction>
    <physiologicalReaction direction="left-to-right" evidence="9">
        <dbReference type="Rhea" id="RHEA:27643"/>
    </physiologicalReaction>
</comment>
<evidence type="ECO:0000256" key="5">
    <source>
        <dbReference type="ARBA" id="ARBA00022723"/>
    </source>
</evidence>
<evidence type="ECO:0000256" key="7">
    <source>
        <dbReference type="ARBA" id="ARBA00022833"/>
    </source>
</evidence>
<dbReference type="InterPro" id="IPR003730">
    <property type="entry name" value="Cu_polyphenol_OxRdtase"/>
</dbReference>
<evidence type="ECO:0000256" key="6">
    <source>
        <dbReference type="ARBA" id="ARBA00022801"/>
    </source>
</evidence>
<comment type="function">
    <text evidence="2">Purine nucleoside enzyme that catalyzes the phosphorolysis of adenosine and inosine nucleosides, yielding D-ribose 1-phosphate and the respective free bases, adenine and hypoxanthine. Also catalyzes the phosphorolysis of S-methyl-5'-thioadenosine into adenine and S-methyl-5-thio-alpha-D-ribose 1-phosphate. Also has adenosine deaminase activity.</text>
</comment>
<dbReference type="NCBIfam" id="TIGR00726">
    <property type="entry name" value="peptidoglycan editing factor PgeF"/>
    <property type="match status" value="1"/>
</dbReference>
<evidence type="ECO:0000256" key="10">
    <source>
        <dbReference type="ARBA" id="ARBA00049893"/>
    </source>
</evidence>
<dbReference type="Proteomes" id="UP000473648">
    <property type="component" value="Unassembled WGS sequence"/>
</dbReference>
<comment type="similarity">
    <text evidence="3 11">Belongs to the purine nucleoside phosphorylase YfiH/LACC1 family.</text>
</comment>
<comment type="catalytic activity">
    <reaction evidence="1">
        <text>inosine + phosphate = alpha-D-ribose 1-phosphate + hypoxanthine</text>
        <dbReference type="Rhea" id="RHEA:27646"/>
        <dbReference type="ChEBI" id="CHEBI:17368"/>
        <dbReference type="ChEBI" id="CHEBI:17596"/>
        <dbReference type="ChEBI" id="CHEBI:43474"/>
        <dbReference type="ChEBI" id="CHEBI:57720"/>
        <dbReference type="EC" id="2.4.2.1"/>
    </reaction>
    <physiologicalReaction direction="left-to-right" evidence="1">
        <dbReference type="Rhea" id="RHEA:27647"/>
    </physiologicalReaction>
</comment>
<evidence type="ECO:0000256" key="11">
    <source>
        <dbReference type="RuleBase" id="RU361274"/>
    </source>
</evidence>
<organism evidence="12 13">
    <name type="scientific">Candidatus Pseudoramibacter fermentans</name>
    <dbReference type="NCBI Taxonomy" id="2594427"/>
    <lineage>
        <taxon>Bacteria</taxon>
        <taxon>Bacillati</taxon>
        <taxon>Bacillota</taxon>
        <taxon>Clostridia</taxon>
        <taxon>Eubacteriales</taxon>
        <taxon>Eubacteriaceae</taxon>
        <taxon>Pseudoramibacter</taxon>
    </lineage>
</organism>
<name>A0A6L5GPP6_9FIRM</name>
<keyword evidence="5" id="KW-0479">Metal-binding</keyword>
<evidence type="ECO:0000256" key="4">
    <source>
        <dbReference type="ARBA" id="ARBA00022679"/>
    </source>
</evidence>
<sequence>MQLIRKDPNRPVLLDRTETIGGLPLRTLSFPMLEQTGCVDHVFTTREGGVSSGDCAAMNFNYDREGDPMVVDANYQRIADAFGGGRSLRHFVCAHQGHTGNVRVVDKRDGGEGTLFRRWGRDVDGMVTNTPGLILGVFTADCTPVYLIDPVHRAVGLVHSGWRGTAAGIAANAIDLMRTHFGSDPADLVCAVGPSICRDCYEISEDVAAVFKDRFGAQADQILLSPHTRDGALHCQLDLWQANRLVLENAGVKPEHIQVTDVCTRCNAKLLFSHRAAGERRGNCAAFLSLKP</sequence>
<evidence type="ECO:0000256" key="9">
    <source>
        <dbReference type="ARBA" id="ARBA00048968"/>
    </source>
</evidence>
<protein>
    <recommendedName>
        <fullName evidence="11">Purine nucleoside phosphorylase</fullName>
    </recommendedName>
</protein>
<dbReference type="SUPFAM" id="SSF64438">
    <property type="entry name" value="CNF1/YfiH-like putative cysteine hydrolases"/>
    <property type="match status" value="1"/>
</dbReference>
<comment type="catalytic activity">
    <reaction evidence="10">
        <text>S-methyl-5'-thioadenosine + phosphate = 5-(methylsulfanyl)-alpha-D-ribose 1-phosphate + adenine</text>
        <dbReference type="Rhea" id="RHEA:11852"/>
        <dbReference type="ChEBI" id="CHEBI:16708"/>
        <dbReference type="ChEBI" id="CHEBI:17509"/>
        <dbReference type="ChEBI" id="CHEBI:43474"/>
        <dbReference type="ChEBI" id="CHEBI:58533"/>
        <dbReference type="EC" id="2.4.2.28"/>
    </reaction>
    <physiologicalReaction direction="left-to-right" evidence="10">
        <dbReference type="Rhea" id="RHEA:11853"/>
    </physiologicalReaction>
</comment>
<dbReference type="PANTHER" id="PTHR30616:SF2">
    <property type="entry name" value="PURINE NUCLEOSIDE PHOSPHORYLASE LACC1"/>
    <property type="match status" value="1"/>
</dbReference>
<accession>A0A6L5GPP6</accession>
<keyword evidence="6" id="KW-0378">Hydrolase</keyword>
<dbReference type="AlphaFoldDB" id="A0A6L5GPP6"/>
<dbReference type="GO" id="GO:0016787">
    <property type="term" value="F:hydrolase activity"/>
    <property type="evidence" value="ECO:0007669"/>
    <property type="project" value="UniProtKB-KW"/>
</dbReference>
<comment type="catalytic activity">
    <reaction evidence="8">
        <text>adenosine + H2O + H(+) = inosine + NH4(+)</text>
        <dbReference type="Rhea" id="RHEA:24408"/>
        <dbReference type="ChEBI" id="CHEBI:15377"/>
        <dbReference type="ChEBI" id="CHEBI:15378"/>
        <dbReference type="ChEBI" id="CHEBI:16335"/>
        <dbReference type="ChEBI" id="CHEBI:17596"/>
        <dbReference type="ChEBI" id="CHEBI:28938"/>
        <dbReference type="EC" id="3.5.4.4"/>
    </reaction>
    <physiologicalReaction direction="left-to-right" evidence="8">
        <dbReference type="Rhea" id="RHEA:24409"/>
    </physiologicalReaction>
</comment>
<proteinExistence type="inferred from homology"/>
<reference evidence="12" key="1">
    <citation type="journal article" date="2020" name="Appl. Environ. Microbiol.">
        <title>Medium-Chain Fatty Acid Synthesis by 'Candidatus Weimeria bifida' gen. nov., sp. nov., and 'Candidatus Pseudoramibacter fermentans' sp. nov.</title>
        <authorList>
            <person name="Scarborough M.J."/>
            <person name="Myers K.S."/>
            <person name="Donohue T.J."/>
            <person name="Noguera D.R."/>
        </authorList>
    </citation>
    <scope>NUCLEOTIDE SEQUENCE</scope>
    <source>
        <strain evidence="12">EUB1.1</strain>
    </source>
</reference>
<dbReference type="PANTHER" id="PTHR30616">
    <property type="entry name" value="UNCHARACTERIZED PROTEIN YFIH"/>
    <property type="match status" value="1"/>
</dbReference>
<keyword evidence="7" id="KW-0862">Zinc</keyword>
<evidence type="ECO:0000256" key="1">
    <source>
        <dbReference type="ARBA" id="ARBA00000553"/>
    </source>
</evidence>